<name>L1JIV5_GUITC</name>
<dbReference type="GeneID" id="17305092"/>
<dbReference type="PANTHER" id="PTHR14463">
    <property type="entry name" value="LIPASE MATURATION FACTOR"/>
    <property type="match status" value="1"/>
</dbReference>
<proteinExistence type="inferred from homology"/>
<evidence type="ECO:0000256" key="4">
    <source>
        <dbReference type="ARBA" id="ARBA00022824"/>
    </source>
</evidence>
<evidence type="ECO:0000256" key="7">
    <source>
        <dbReference type="SAM" id="Phobius"/>
    </source>
</evidence>
<dbReference type="Proteomes" id="UP000011087">
    <property type="component" value="Unassembled WGS sequence"/>
</dbReference>
<gene>
    <name evidence="10" type="ORF">GUITHDRAFT_136915</name>
</gene>
<feature type="transmembrane region" description="Helical" evidence="7">
    <location>
        <begin position="38"/>
        <end position="57"/>
    </location>
</feature>
<reference evidence="12" key="2">
    <citation type="submission" date="2012-11" db="EMBL/GenBank/DDBJ databases">
        <authorList>
            <person name="Kuo A."/>
            <person name="Curtis B.A."/>
            <person name="Tanifuji G."/>
            <person name="Burki F."/>
            <person name="Gruber A."/>
            <person name="Irimia M."/>
            <person name="Maruyama S."/>
            <person name="Arias M.C."/>
            <person name="Ball S.G."/>
            <person name="Gile G.H."/>
            <person name="Hirakawa Y."/>
            <person name="Hopkins J.F."/>
            <person name="Rensing S.A."/>
            <person name="Schmutz J."/>
            <person name="Symeonidi A."/>
            <person name="Elias M."/>
            <person name="Eveleigh R.J."/>
            <person name="Herman E.K."/>
            <person name="Klute M.J."/>
            <person name="Nakayama T."/>
            <person name="Obornik M."/>
            <person name="Reyes-Prieto A."/>
            <person name="Armbrust E.V."/>
            <person name="Aves S.J."/>
            <person name="Beiko R.G."/>
            <person name="Coutinho P."/>
            <person name="Dacks J.B."/>
            <person name="Durnford D.G."/>
            <person name="Fast N.M."/>
            <person name="Green B.R."/>
            <person name="Grisdale C."/>
            <person name="Hempe F."/>
            <person name="Henrissat B."/>
            <person name="Hoppner M.P."/>
            <person name="Ishida K.-I."/>
            <person name="Kim E."/>
            <person name="Koreny L."/>
            <person name="Kroth P.G."/>
            <person name="Liu Y."/>
            <person name="Malik S.-B."/>
            <person name="Maier U.G."/>
            <person name="McRose D."/>
            <person name="Mock T."/>
            <person name="Neilson J.A."/>
            <person name="Onodera N.T."/>
            <person name="Poole A.M."/>
            <person name="Pritham E.J."/>
            <person name="Richards T.A."/>
            <person name="Rocap G."/>
            <person name="Roy S.W."/>
            <person name="Sarai C."/>
            <person name="Schaack S."/>
            <person name="Shirato S."/>
            <person name="Slamovits C.H."/>
            <person name="Spencer D.F."/>
            <person name="Suzuki S."/>
            <person name="Worden A.Z."/>
            <person name="Zauner S."/>
            <person name="Barry K."/>
            <person name="Bell C."/>
            <person name="Bharti A.K."/>
            <person name="Crow J.A."/>
            <person name="Grimwood J."/>
            <person name="Kramer R."/>
            <person name="Lindquist E."/>
            <person name="Lucas S."/>
            <person name="Salamov A."/>
            <person name="McFadden G.I."/>
            <person name="Lane C.E."/>
            <person name="Keeling P.J."/>
            <person name="Gray M.W."/>
            <person name="Grigoriev I.V."/>
            <person name="Archibald J.M."/>
        </authorList>
    </citation>
    <scope>NUCLEOTIDE SEQUENCE</scope>
    <source>
        <strain evidence="12">CCMP2712</strain>
    </source>
</reference>
<evidence type="ECO:0000313" key="12">
    <source>
        <dbReference type="Proteomes" id="UP000011087"/>
    </source>
</evidence>
<keyword evidence="4" id="KW-0256">Endoplasmic reticulum</keyword>
<comment type="subcellular location">
    <subcellularLocation>
        <location evidence="1">Endoplasmic reticulum membrane</location>
        <topology evidence="1">Multi-pass membrane protein</topology>
    </subcellularLocation>
</comment>
<accession>L1JIV5</accession>
<dbReference type="AlphaFoldDB" id="L1JIV5"/>
<dbReference type="GO" id="GO:0005789">
    <property type="term" value="C:endoplasmic reticulum membrane"/>
    <property type="evidence" value="ECO:0007669"/>
    <property type="project" value="UniProtKB-SubCell"/>
</dbReference>
<evidence type="ECO:0000256" key="5">
    <source>
        <dbReference type="ARBA" id="ARBA00022989"/>
    </source>
</evidence>
<feature type="transmembrane region" description="Helical" evidence="7">
    <location>
        <begin position="80"/>
        <end position="104"/>
    </location>
</feature>
<feature type="transmembrane region" description="Helical" evidence="7">
    <location>
        <begin position="141"/>
        <end position="162"/>
    </location>
</feature>
<dbReference type="EnsemblProtists" id="EKX48421">
    <property type="protein sequence ID" value="EKX48421"/>
    <property type="gene ID" value="GUITHDRAFT_136915"/>
</dbReference>
<evidence type="ECO:0000256" key="6">
    <source>
        <dbReference type="ARBA" id="ARBA00023136"/>
    </source>
</evidence>
<evidence type="ECO:0000256" key="3">
    <source>
        <dbReference type="ARBA" id="ARBA00022692"/>
    </source>
</evidence>
<organism evidence="10">
    <name type="scientific">Guillardia theta (strain CCMP2712)</name>
    <name type="common">Cryptophyte</name>
    <dbReference type="NCBI Taxonomy" id="905079"/>
    <lineage>
        <taxon>Eukaryota</taxon>
        <taxon>Cryptophyceae</taxon>
        <taxon>Pyrenomonadales</taxon>
        <taxon>Geminigeraceae</taxon>
        <taxon>Guillardia</taxon>
    </lineage>
</organism>
<sequence>MRAIFDKLSCPNSSLRNAPFPDSFASWQRLSVDDKFRLVPISCALLYVISLPFLLLYNDSRQTPKGASCRKASYWLTRSLLLKSMGVCYLAAFLTSALQARALFGSNGLQPLTYSNRPRPSPLFWFLVESPYGPQLPFHDWMLEAACWSGVLLSLLLVFSVLNSFLLPLSLWLLYLSIVNLGGWVMNYGWEWLTLEVGFLSIFLCPVFSLSPFPRGYPPPRLVLWLFRWCAFRLMIGAGMSKIGSRSSACWKELTCTTTHYFTQPMPNPLAWFAHQLPLDVHKIEVSLTFFEQLILPFGILVPIRAVRLFTAVAELLFQVGIVSTGNYAWINFIGAVPCLALLDDHFLSLFFQSPPHEDPGEDKERPSASRGFVGFLSGLRAYCRLVLHVSLVLFIGYKSAAPLKELFSPSPWLHFYDDYFFVNAQGVFGFINQHRVNLVLSYTHDKIPKSIVKNKSKGCVDHPGVIANDPSGRSLSYASKDFEGVSWKPLEFKNLPGNPRKMPWFNSPYHHRLDWEIWIHTTASLEHPALMGQKLDVPPFLQKLVQKILAGDSDSVSLVGTPWSDLLLVANNTRKRLMPPTAIKAQYFFYTYTSNREDGSWWKQTAIKNNDEMFWIAKTDRWKGGTIESLPHRSRILLFIVLFIFMKLFEFVESFGHSVSNSSNPKEWVRVSTSQFLMQVLNGIGGWTVFLQTLLLDYPALRGEVCKLHSSNILEFVFAKVLSTNAQASTQYQSIFVISLLLGIVNSANCFEVLDTFKAICMKIGGLALCFLLIFTSYDAYKISQNLQE</sequence>
<dbReference type="InterPro" id="IPR009613">
    <property type="entry name" value="LMF"/>
</dbReference>
<evidence type="ECO:0000259" key="8">
    <source>
        <dbReference type="Pfam" id="PF06762"/>
    </source>
</evidence>
<dbReference type="OMA" id="SCTETHY"/>
<reference evidence="11" key="3">
    <citation type="submission" date="2016-03" db="UniProtKB">
        <authorList>
            <consortium name="EnsemblProtists"/>
        </authorList>
    </citation>
    <scope>IDENTIFICATION</scope>
</reference>
<dbReference type="Pfam" id="PF25179">
    <property type="entry name" value="LMF1_C"/>
    <property type="match status" value="1"/>
</dbReference>
<evidence type="ECO:0000256" key="2">
    <source>
        <dbReference type="ARBA" id="ARBA00005512"/>
    </source>
</evidence>
<keyword evidence="5 7" id="KW-1133">Transmembrane helix</keyword>
<reference evidence="10 12" key="1">
    <citation type="journal article" date="2012" name="Nature">
        <title>Algal genomes reveal evolutionary mosaicism and the fate of nucleomorphs.</title>
        <authorList>
            <consortium name="DOE Joint Genome Institute"/>
            <person name="Curtis B.A."/>
            <person name="Tanifuji G."/>
            <person name="Burki F."/>
            <person name="Gruber A."/>
            <person name="Irimia M."/>
            <person name="Maruyama S."/>
            <person name="Arias M.C."/>
            <person name="Ball S.G."/>
            <person name="Gile G.H."/>
            <person name="Hirakawa Y."/>
            <person name="Hopkins J.F."/>
            <person name="Kuo A."/>
            <person name="Rensing S.A."/>
            <person name="Schmutz J."/>
            <person name="Symeonidi A."/>
            <person name="Elias M."/>
            <person name="Eveleigh R.J."/>
            <person name="Herman E.K."/>
            <person name="Klute M.J."/>
            <person name="Nakayama T."/>
            <person name="Obornik M."/>
            <person name="Reyes-Prieto A."/>
            <person name="Armbrust E.V."/>
            <person name="Aves S.J."/>
            <person name="Beiko R.G."/>
            <person name="Coutinho P."/>
            <person name="Dacks J.B."/>
            <person name="Durnford D.G."/>
            <person name="Fast N.M."/>
            <person name="Green B.R."/>
            <person name="Grisdale C.J."/>
            <person name="Hempel F."/>
            <person name="Henrissat B."/>
            <person name="Hoppner M.P."/>
            <person name="Ishida K."/>
            <person name="Kim E."/>
            <person name="Koreny L."/>
            <person name="Kroth P.G."/>
            <person name="Liu Y."/>
            <person name="Malik S.B."/>
            <person name="Maier U.G."/>
            <person name="McRose D."/>
            <person name="Mock T."/>
            <person name="Neilson J.A."/>
            <person name="Onodera N.T."/>
            <person name="Poole A.M."/>
            <person name="Pritham E.J."/>
            <person name="Richards T.A."/>
            <person name="Rocap G."/>
            <person name="Roy S.W."/>
            <person name="Sarai C."/>
            <person name="Schaack S."/>
            <person name="Shirato S."/>
            <person name="Slamovits C.H."/>
            <person name="Spencer D.F."/>
            <person name="Suzuki S."/>
            <person name="Worden A.Z."/>
            <person name="Zauner S."/>
            <person name="Barry K."/>
            <person name="Bell C."/>
            <person name="Bharti A.K."/>
            <person name="Crow J.A."/>
            <person name="Grimwood J."/>
            <person name="Kramer R."/>
            <person name="Lindquist E."/>
            <person name="Lucas S."/>
            <person name="Salamov A."/>
            <person name="McFadden G.I."/>
            <person name="Lane C.E."/>
            <person name="Keeling P.J."/>
            <person name="Gray M.W."/>
            <person name="Grigoriev I.V."/>
            <person name="Archibald J.M."/>
        </authorList>
    </citation>
    <scope>NUCLEOTIDE SEQUENCE</scope>
    <source>
        <strain evidence="10 12">CCMP2712</strain>
    </source>
</reference>
<protein>
    <recommendedName>
        <fullName evidence="13">Lipase maturation factor</fullName>
    </recommendedName>
</protein>
<dbReference type="InterPro" id="IPR057433">
    <property type="entry name" value="LMF1/2_C"/>
</dbReference>
<keyword evidence="6 7" id="KW-0472">Membrane</keyword>
<feature type="domain" description="Lipase maturation factor 1/2 C-terminal" evidence="9">
    <location>
        <begin position="480"/>
        <end position="609"/>
    </location>
</feature>
<evidence type="ECO:0000256" key="1">
    <source>
        <dbReference type="ARBA" id="ARBA00004477"/>
    </source>
</evidence>
<dbReference type="HOGENOM" id="CLU_355445_0_0_1"/>
<dbReference type="Pfam" id="PF06762">
    <property type="entry name" value="LMF1"/>
    <property type="match status" value="1"/>
</dbReference>
<dbReference type="InterPro" id="IPR057434">
    <property type="entry name" value="LMF1/2_N"/>
</dbReference>
<comment type="similarity">
    <text evidence="2">Belongs to the lipase maturation factor family.</text>
</comment>
<dbReference type="eggNOG" id="ENOG502SMBP">
    <property type="taxonomic scope" value="Eukaryota"/>
</dbReference>
<dbReference type="EMBL" id="JH992986">
    <property type="protein sequence ID" value="EKX48421.1"/>
    <property type="molecule type" value="Genomic_DNA"/>
</dbReference>
<keyword evidence="3 7" id="KW-0812">Transmembrane</keyword>
<evidence type="ECO:0008006" key="13">
    <source>
        <dbReference type="Google" id="ProtNLM"/>
    </source>
</evidence>
<keyword evidence="12" id="KW-1185">Reference proteome</keyword>
<dbReference type="RefSeq" id="XP_005835401.1">
    <property type="nucleotide sequence ID" value="XM_005835344.1"/>
</dbReference>
<dbReference type="OrthoDB" id="434126at2759"/>
<evidence type="ECO:0000259" key="9">
    <source>
        <dbReference type="Pfam" id="PF25179"/>
    </source>
</evidence>
<evidence type="ECO:0000313" key="11">
    <source>
        <dbReference type="EnsemblProtists" id="EKX48421"/>
    </source>
</evidence>
<dbReference type="KEGG" id="gtt:GUITHDRAFT_136915"/>
<dbReference type="PaxDb" id="55529-EKX48421"/>
<dbReference type="PANTHER" id="PTHR14463:SF10">
    <property type="entry name" value="LIPASE MATURATION FACTOR 1"/>
    <property type="match status" value="1"/>
</dbReference>
<evidence type="ECO:0000313" key="10">
    <source>
        <dbReference type="EMBL" id="EKX48421.1"/>
    </source>
</evidence>
<feature type="domain" description="Lipase maturation factor 1/2 N-terminal" evidence="8">
    <location>
        <begin position="187"/>
        <end position="349"/>
    </location>
</feature>
<feature type="transmembrane region" description="Helical" evidence="7">
    <location>
        <begin position="169"/>
        <end position="186"/>
    </location>
</feature>
<dbReference type="GO" id="GO:0051604">
    <property type="term" value="P:protein maturation"/>
    <property type="evidence" value="ECO:0007669"/>
    <property type="project" value="InterPro"/>
</dbReference>